<feature type="domain" description="S1 motif" evidence="7">
    <location>
        <begin position="490"/>
        <end position="558"/>
    </location>
</feature>
<feature type="binding site" evidence="5">
    <location>
        <position position="220"/>
    </location>
    <ligand>
        <name>isopentenyl diphosphate</name>
        <dbReference type="ChEBI" id="CHEBI:128769"/>
    </ligand>
</feature>
<feature type="binding site" evidence="5">
    <location>
        <position position="72"/>
    </location>
    <ligand>
        <name>isopentenyl diphosphate</name>
        <dbReference type="ChEBI" id="CHEBI:128769"/>
    </ligand>
</feature>
<evidence type="ECO:0000256" key="2">
    <source>
        <dbReference type="ARBA" id="ARBA00022723"/>
    </source>
</evidence>
<sequence length="770" mass="86538">MKIFISKYNGFCSGVKIAVDKANKTLDAEKKLYSYGEIIHNKDVIDELSNKGLKVVDNVPDESDAKLLIRAHGVGKQIIDELNEKNVDFIDATCVKVKNIHKIVEECKNNGYNIIITGDKNHPEVLGILGWCNNEATIISTVEEFLNIEIDFNKKYCLVSQTTFNTETFQKIVDLIDEKKYLNIEVHNTICTATRKRQEATLELASKCNVMLIVGSSTSSNTKKLYELSKKICPDTFLIENYKEIPYNYIDKNTIVGVSAGASAPDRIIEEVINMLENLNNNMNEQVEKNEQENAGSMRELFENYGGVSYIRTGERVKGTVIYVSPEAISVNINYKSDGIITRDEYSLSEVADLTEVVKEGDEIEAQVMRVSDQDGNVVLTRKPLEESKIWNELEKMKDENTVVETTIIEASQYGIYGKVKGIKGFIPRNQISIKRNVDTSEYVGKILKVNVLETKNNKGRRQLVLTSRAVEKIEKEIKDKEAWENIKEGEIYEGVVKNIQDYGAFVEIDGIDGLLHINEIAWTRIKHPSEVLKTGDKISVKVKNVDKENRKLSLSYKATIKSPWSLFLDKHQKGDIVTGKVSRIVDFGAFVDIDGIECLLHIKDLDWARTEKVTDVLQEGQEVTAKILNITRKDRKVSLGLKQLTEHPFDVYTKSIKKDDIIPVEVTRILLDGVHVSVNGNIDSFIPIARVSTEKLRTPAQVVKVGEVKDAKVLGIDSKGKNLSLTFVLEDKGDDALNNDNVTAYTPEESNFTIGESIGDALEDLLNNN</sequence>
<keyword evidence="5 8" id="KW-0560">Oxidoreductase</keyword>
<dbReference type="SUPFAM" id="SSF50249">
    <property type="entry name" value="Nucleic acid-binding proteins"/>
    <property type="match status" value="5"/>
</dbReference>
<keyword evidence="9" id="KW-1185">Reference proteome</keyword>
<feature type="binding site" evidence="5">
    <location>
        <position position="122"/>
    </location>
    <ligand>
        <name>dimethylallyl diphosphate</name>
        <dbReference type="ChEBI" id="CHEBI:57623"/>
    </ligand>
</feature>
<feature type="domain" description="S1 motif" evidence="7">
    <location>
        <begin position="401"/>
        <end position="469"/>
    </location>
</feature>
<comment type="pathway">
    <text evidence="5">Isoprenoid biosynthesis; dimethylallyl diphosphate biosynthesis; dimethylallyl diphosphate from (2E)-4-hydroxy-3-methylbutenyl diphosphate: step 1/1.</text>
</comment>
<organism evidence="8 9">
    <name type="scientific">Sedimentibacter hydroxybenzoicus DSM 7310</name>
    <dbReference type="NCBI Taxonomy" id="1123245"/>
    <lineage>
        <taxon>Bacteria</taxon>
        <taxon>Bacillati</taxon>
        <taxon>Bacillota</taxon>
        <taxon>Tissierellia</taxon>
        <taxon>Sedimentibacter</taxon>
    </lineage>
</organism>
<dbReference type="InterPro" id="IPR035104">
    <property type="entry name" value="Ribosomal_protein_S1-like"/>
</dbReference>
<dbReference type="EMBL" id="JACBNQ010000003">
    <property type="protein sequence ID" value="NYB73548.1"/>
    <property type="molecule type" value="Genomic_DNA"/>
</dbReference>
<dbReference type="Proteomes" id="UP000611629">
    <property type="component" value="Unassembled WGS sequence"/>
</dbReference>
<reference evidence="8" key="1">
    <citation type="submission" date="2020-07" db="EMBL/GenBank/DDBJ databases">
        <title>Genomic analysis of a strain of Sedimentibacter Hydroxybenzoicus DSM7310.</title>
        <authorList>
            <person name="Ma S."/>
        </authorList>
    </citation>
    <scope>NUCLEOTIDE SEQUENCE</scope>
    <source>
        <strain evidence="8">DSM 7310</strain>
    </source>
</reference>
<dbReference type="HAMAP" id="MF_00191">
    <property type="entry name" value="IspH"/>
    <property type="match status" value="1"/>
</dbReference>
<feature type="coiled-coil region" evidence="6">
    <location>
        <begin position="269"/>
        <end position="300"/>
    </location>
</feature>
<feature type="binding site" evidence="5">
    <location>
        <position position="263"/>
    </location>
    <ligand>
        <name>isopentenyl diphosphate</name>
        <dbReference type="ChEBI" id="CHEBI:128769"/>
    </ligand>
</feature>
<dbReference type="GO" id="GO:0051539">
    <property type="term" value="F:4 iron, 4 sulfur cluster binding"/>
    <property type="evidence" value="ECO:0007669"/>
    <property type="project" value="UniProtKB-UniRule"/>
</dbReference>
<dbReference type="Gene3D" id="3.40.50.11270">
    <property type="match status" value="1"/>
</dbReference>
<gene>
    <name evidence="5 8" type="primary">ispH</name>
    <name evidence="8" type="ORF">HZF24_05280</name>
</gene>
<evidence type="ECO:0000259" key="7">
    <source>
        <dbReference type="PROSITE" id="PS50126"/>
    </source>
</evidence>
<evidence type="ECO:0000313" key="8">
    <source>
        <dbReference type="EMBL" id="NYB73548.1"/>
    </source>
</evidence>
<dbReference type="GO" id="GO:0046872">
    <property type="term" value="F:metal ion binding"/>
    <property type="evidence" value="ECO:0007669"/>
    <property type="project" value="UniProtKB-KW"/>
</dbReference>
<dbReference type="PANTHER" id="PTHR30426:SF0">
    <property type="entry name" value="4-HYDROXY-3-METHYLBUT-2-ENYL DIPHOSPHATE REDUCTASE"/>
    <property type="match status" value="1"/>
</dbReference>
<name>A0A974BI10_SEDHY</name>
<feature type="binding site" evidence="5">
    <location>
        <position position="12"/>
    </location>
    <ligand>
        <name>[4Fe-4S] cluster</name>
        <dbReference type="ChEBI" id="CHEBI:49883"/>
    </ligand>
</feature>
<dbReference type="PROSITE" id="PS50126">
    <property type="entry name" value="S1"/>
    <property type="match status" value="5"/>
</dbReference>
<feature type="binding site" evidence="5">
    <location>
        <position position="221"/>
    </location>
    <ligand>
        <name>dimethylallyl diphosphate</name>
        <dbReference type="ChEBI" id="CHEBI:57623"/>
    </ligand>
</feature>
<keyword evidence="5" id="KW-0414">Isoprene biosynthesis</keyword>
<dbReference type="GO" id="GO:0005737">
    <property type="term" value="C:cytoplasm"/>
    <property type="evidence" value="ECO:0007669"/>
    <property type="project" value="UniProtKB-ARBA"/>
</dbReference>
<feature type="binding site" evidence="5">
    <location>
        <position position="219"/>
    </location>
    <ligand>
        <name>isopentenyl diphosphate</name>
        <dbReference type="ChEBI" id="CHEBI:128769"/>
    </ligand>
</feature>
<feature type="binding site" evidence="5">
    <location>
        <position position="220"/>
    </location>
    <ligand>
        <name>(2E)-4-hydroxy-3-methylbut-2-enyl diphosphate</name>
        <dbReference type="ChEBI" id="CHEBI:128753"/>
    </ligand>
</feature>
<feature type="binding site" evidence="5">
    <location>
        <position position="221"/>
    </location>
    <ligand>
        <name>isopentenyl diphosphate</name>
        <dbReference type="ChEBI" id="CHEBI:128769"/>
    </ligand>
</feature>
<feature type="binding site" evidence="5">
    <location>
        <position position="40"/>
    </location>
    <ligand>
        <name>isopentenyl diphosphate</name>
        <dbReference type="ChEBI" id="CHEBI:128769"/>
    </ligand>
</feature>
<feature type="binding site" evidence="5">
    <location>
        <position position="40"/>
    </location>
    <ligand>
        <name>dimethylallyl diphosphate</name>
        <dbReference type="ChEBI" id="CHEBI:57623"/>
    </ligand>
</feature>
<dbReference type="Gene3D" id="2.40.50.140">
    <property type="entry name" value="Nucleic acid-binding proteins"/>
    <property type="match status" value="5"/>
</dbReference>
<dbReference type="Gene3D" id="3.40.1010.20">
    <property type="entry name" value="4-hydroxy-3-methylbut-2-enyl diphosphate reductase, catalytic domain"/>
    <property type="match status" value="2"/>
</dbReference>
<feature type="binding site" evidence="5">
    <location>
        <position position="263"/>
    </location>
    <ligand>
        <name>(2E)-4-hydroxy-3-methylbut-2-enyl diphosphate</name>
        <dbReference type="ChEBI" id="CHEBI:128753"/>
    </ligand>
</feature>
<feature type="binding site" evidence="5">
    <location>
        <position position="72"/>
    </location>
    <ligand>
        <name>(2E)-4-hydroxy-3-methylbut-2-enyl diphosphate</name>
        <dbReference type="ChEBI" id="CHEBI:128753"/>
    </ligand>
</feature>
<dbReference type="FunFam" id="2.40.50.140:FF:000051">
    <property type="entry name" value="RNA-binding transcriptional accessory protein"/>
    <property type="match status" value="1"/>
</dbReference>
<dbReference type="AlphaFoldDB" id="A0A974BI10"/>
<feature type="binding site" evidence="5">
    <location>
        <position position="40"/>
    </location>
    <ligand>
        <name>(2E)-4-hydroxy-3-methylbut-2-enyl diphosphate</name>
        <dbReference type="ChEBI" id="CHEBI:128753"/>
    </ligand>
</feature>
<evidence type="ECO:0000256" key="3">
    <source>
        <dbReference type="ARBA" id="ARBA00023004"/>
    </source>
</evidence>
<feature type="domain" description="S1 motif" evidence="7">
    <location>
        <begin position="314"/>
        <end position="383"/>
    </location>
</feature>
<keyword evidence="6" id="KW-0175">Coiled coil</keyword>
<dbReference type="Pfam" id="PF02401">
    <property type="entry name" value="LYTB"/>
    <property type="match status" value="1"/>
</dbReference>
<feature type="binding site" evidence="5">
    <location>
        <position position="72"/>
    </location>
    <ligand>
        <name>dimethylallyl diphosphate</name>
        <dbReference type="ChEBI" id="CHEBI:57623"/>
    </ligand>
</feature>
<dbReference type="NCBIfam" id="TIGR00216">
    <property type="entry name" value="ispH_lytB"/>
    <property type="match status" value="1"/>
</dbReference>
<feature type="binding site" evidence="5">
    <location>
        <position position="221"/>
    </location>
    <ligand>
        <name>(2E)-4-hydroxy-3-methylbut-2-enyl diphosphate</name>
        <dbReference type="ChEBI" id="CHEBI:128753"/>
    </ligand>
</feature>
<accession>A0A974BI10</accession>
<evidence type="ECO:0000256" key="5">
    <source>
        <dbReference type="HAMAP-Rule" id="MF_00191"/>
    </source>
</evidence>
<dbReference type="PANTHER" id="PTHR30426">
    <property type="entry name" value="4-HYDROXY-3-METHYLBUT-2-ENYL DIPHOSPHATE REDUCTASE"/>
    <property type="match status" value="1"/>
</dbReference>
<dbReference type="GO" id="GO:0016114">
    <property type="term" value="P:terpenoid biosynthetic process"/>
    <property type="evidence" value="ECO:0007669"/>
    <property type="project" value="UniProtKB-UniRule"/>
</dbReference>
<keyword evidence="4 5" id="KW-0411">Iron-sulfur</keyword>
<comment type="catalytic activity">
    <reaction evidence="5">
        <text>isopentenyl diphosphate + 2 oxidized [2Fe-2S]-[ferredoxin] + H2O = (2E)-4-hydroxy-3-methylbut-2-enyl diphosphate + 2 reduced [2Fe-2S]-[ferredoxin] + 2 H(+)</text>
        <dbReference type="Rhea" id="RHEA:24488"/>
        <dbReference type="Rhea" id="RHEA-COMP:10000"/>
        <dbReference type="Rhea" id="RHEA-COMP:10001"/>
        <dbReference type="ChEBI" id="CHEBI:15377"/>
        <dbReference type="ChEBI" id="CHEBI:15378"/>
        <dbReference type="ChEBI" id="CHEBI:33737"/>
        <dbReference type="ChEBI" id="CHEBI:33738"/>
        <dbReference type="ChEBI" id="CHEBI:128753"/>
        <dbReference type="ChEBI" id="CHEBI:128769"/>
        <dbReference type="EC" id="1.17.7.4"/>
    </reaction>
</comment>
<feature type="binding site" evidence="5">
    <location>
        <position position="263"/>
    </location>
    <ligand>
        <name>dimethylallyl diphosphate</name>
        <dbReference type="ChEBI" id="CHEBI:57623"/>
    </ligand>
</feature>
<comment type="function">
    <text evidence="5">Catalyzes the conversion of 1-hydroxy-2-methyl-2-(E)-butenyl 4-diphosphate (HMBPP) into a mixture of isopentenyl diphosphate (IPP) and dimethylallyl diphosphate (DMAPP). Acts in the terminal step of the DOXP/MEP pathway for isoprenoid precursor biosynthesis.</text>
</comment>
<feature type="domain" description="S1 motif" evidence="7">
    <location>
        <begin position="575"/>
        <end position="643"/>
    </location>
</feature>
<dbReference type="CDD" id="cd13944">
    <property type="entry name" value="lytB_ispH"/>
    <property type="match status" value="1"/>
</dbReference>
<comment type="pathway">
    <text evidence="5">Isoprenoid biosynthesis; isopentenyl diphosphate biosynthesis via DXP pathway; isopentenyl diphosphate from 1-deoxy-D-xylulose 5-phosphate: step 6/6.</text>
</comment>
<keyword evidence="2 5" id="KW-0479">Metal-binding</keyword>
<feature type="binding site" evidence="5">
    <location>
        <position position="122"/>
    </location>
    <ligand>
        <name>isopentenyl diphosphate</name>
        <dbReference type="ChEBI" id="CHEBI:128769"/>
    </ligand>
</feature>
<dbReference type="GO" id="GO:0019288">
    <property type="term" value="P:isopentenyl diphosphate biosynthetic process, methylerythritol 4-phosphate pathway"/>
    <property type="evidence" value="ECO:0007669"/>
    <property type="project" value="UniProtKB-UniRule"/>
</dbReference>
<dbReference type="GO" id="GO:0003729">
    <property type="term" value="F:mRNA binding"/>
    <property type="evidence" value="ECO:0007669"/>
    <property type="project" value="UniProtKB-ARBA"/>
</dbReference>
<dbReference type="EC" id="1.17.7.4" evidence="5"/>
<dbReference type="CDD" id="cd00164">
    <property type="entry name" value="S1_like"/>
    <property type="match status" value="1"/>
</dbReference>
<dbReference type="CDD" id="cd05688">
    <property type="entry name" value="S1_RPS1_repeat_ec3"/>
    <property type="match status" value="1"/>
</dbReference>
<feature type="binding site" evidence="5">
    <location>
        <position position="220"/>
    </location>
    <ligand>
        <name>dimethylallyl diphosphate</name>
        <dbReference type="ChEBI" id="CHEBI:57623"/>
    </ligand>
</feature>
<dbReference type="InterPro" id="IPR003029">
    <property type="entry name" value="S1_domain"/>
</dbReference>
<dbReference type="GO" id="GO:0050992">
    <property type="term" value="P:dimethylallyl diphosphate biosynthetic process"/>
    <property type="evidence" value="ECO:0007669"/>
    <property type="project" value="UniProtKB-UniRule"/>
</dbReference>
<dbReference type="PRINTS" id="PR00681">
    <property type="entry name" value="RIBOSOMALS1"/>
</dbReference>
<protein>
    <recommendedName>
        <fullName evidence="5">4-hydroxy-3-methylbut-2-enyl diphosphate reductase</fullName>
        <shortName evidence="5">HMBPP reductase</shortName>
        <ecNumber evidence="5">1.17.7.4</ecNumber>
    </recommendedName>
</protein>
<feature type="domain" description="S1 motif" evidence="7">
    <location>
        <begin position="660"/>
        <end position="729"/>
    </location>
</feature>
<comment type="catalytic activity">
    <reaction evidence="5">
        <text>dimethylallyl diphosphate + 2 oxidized [2Fe-2S]-[ferredoxin] + H2O = (2E)-4-hydroxy-3-methylbut-2-enyl diphosphate + 2 reduced [2Fe-2S]-[ferredoxin] + 2 H(+)</text>
        <dbReference type="Rhea" id="RHEA:24825"/>
        <dbReference type="Rhea" id="RHEA-COMP:10000"/>
        <dbReference type="Rhea" id="RHEA-COMP:10001"/>
        <dbReference type="ChEBI" id="CHEBI:15377"/>
        <dbReference type="ChEBI" id="CHEBI:15378"/>
        <dbReference type="ChEBI" id="CHEBI:33737"/>
        <dbReference type="ChEBI" id="CHEBI:33738"/>
        <dbReference type="ChEBI" id="CHEBI:57623"/>
        <dbReference type="ChEBI" id="CHEBI:128753"/>
        <dbReference type="EC" id="1.17.7.4"/>
    </reaction>
</comment>
<evidence type="ECO:0000256" key="6">
    <source>
        <dbReference type="SAM" id="Coils"/>
    </source>
</evidence>
<feature type="binding site" evidence="5">
    <location>
        <position position="219"/>
    </location>
    <ligand>
        <name>(2E)-4-hydroxy-3-methylbut-2-enyl diphosphate</name>
        <dbReference type="ChEBI" id="CHEBI:128753"/>
    </ligand>
</feature>
<dbReference type="CDD" id="cd05687">
    <property type="entry name" value="S1_RPS1_repeat_ec1_hs1"/>
    <property type="match status" value="1"/>
</dbReference>
<dbReference type="RefSeq" id="WP_179237238.1">
    <property type="nucleotide sequence ID" value="NZ_JACBNQ010000003.1"/>
</dbReference>
<evidence type="ECO:0000256" key="1">
    <source>
        <dbReference type="ARBA" id="ARBA00022485"/>
    </source>
</evidence>
<feature type="binding site" evidence="5">
    <location>
        <position position="94"/>
    </location>
    <ligand>
        <name>[4Fe-4S] cluster</name>
        <dbReference type="ChEBI" id="CHEBI:49883"/>
    </ligand>
</feature>
<evidence type="ECO:0000256" key="4">
    <source>
        <dbReference type="ARBA" id="ARBA00023014"/>
    </source>
</evidence>
<keyword evidence="1 5" id="KW-0004">4Fe-4S</keyword>
<evidence type="ECO:0000313" key="9">
    <source>
        <dbReference type="Proteomes" id="UP000611629"/>
    </source>
</evidence>
<comment type="cofactor">
    <cofactor evidence="5">
        <name>[4Fe-4S] cluster</name>
        <dbReference type="ChEBI" id="CHEBI:49883"/>
    </cofactor>
    <text evidence="5">Binds 1 [4Fe-4S] cluster per subunit.</text>
</comment>
<feature type="active site" description="Proton donor" evidence="5">
    <location>
        <position position="124"/>
    </location>
</feature>
<dbReference type="SMART" id="SM00316">
    <property type="entry name" value="S1"/>
    <property type="match status" value="5"/>
</dbReference>
<dbReference type="InterPro" id="IPR003451">
    <property type="entry name" value="LytB/IspH"/>
</dbReference>
<keyword evidence="3 5" id="KW-0408">Iron</keyword>
<feature type="binding site" evidence="5">
    <location>
        <position position="162"/>
    </location>
    <ligand>
        <name>(2E)-4-hydroxy-3-methylbut-2-enyl diphosphate</name>
        <dbReference type="ChEBI" id="CHEBI:128753"/>
    </ligand>
</feature>
<dbReference type="Pfam" id="PF00575">
    <property type="entry name" value="S1"/>
    <property type="match status" value="5"/>
</dbReference>
<dbReference type="GO" id="GO:0051745">
    <property type="term" value="F:4-hydroxy-3-methylbut-2-enyl diphosphate reductase activity"/>
    <property type="evidence" value="ECO:0007669"/>
    <property type="project" value="UniProtKB-UniRule"/>
</dbReference>
<proteinExistence type="inferred from homology"/>
<feature type="binding site" evidence="5">
    <location>
        <position position="191"/>
    </location>
    <ligand>
        <name>[4Fe-4S] cluster</name>
        <dbReference type="ChEBI" id="CHEBI:49883"/>
    </ligand>
</feature>
<feature type="binding site" evidence="5">
    <location>
        <position position="122"/>
    </location>
    <ligand>
        <name>(2E)-4-hydroxy-3-methylbut-2-enyl diphosphate</name>
        <dbReference type="ChEBI" id="CHEBI:128753"/>
    </ligand>
</feature>
<feature type="binding site" evidence="5">
    <location>
        <position position="219"/>
    </location>
    <ligand>
        <name>dimethylallyl diphosphate</name>
        <dbReference type="ChEBI" id="CHEBI:57623"/>
    </ligand>
</feature>
<comment type="similarity">
    <text evidence="5">Belongs to the IspH family.</text>
</comment>
<dbReference type="InterPro" id="IPR012340">
    <property type="entry name" value="NA-bd_OB-fold"/>
</dbReference>
<comment type="caution">
    <text evidence="8">The sequence shown here is derived from an EMBL/GenBank/DDBJ whole genome shotgun (WGS) entry which is preliminary data.</text>
</comment>